<keyword evidence="2" id="KW-1185">Reference proteome</keyword>
<reference evidence="1 2" key="1">
    <citation type="submission" date="2017-05" db="EMBL/GenBank/DDBJ databases">
        <title>Vagococcus spp. assemblies.</title>
        <authorList>
            <person name="Gulvik C.A."/>
        </authorList>
    </citation>
    <scope>NUCLEOTIDE SEQUENCE [LARGE SCALE GENOMIC DNA]</scope>
    <source>
        <strain evidence="1 2">CCUG 51432</strain>
    </source>
</reference>
<proteinExistence type="predicted"/>
<protein>
    <submittedName>
        <fullName evidence="1">Uncharacterized protein</fullName>
    </submittedName>
</protein>
<accession>A0A430AU80</accession>
<evidence type="ECO:0000313" key="2">
    <source>
        <dbReference type="Proteomes" id="UP000287605"/>
    </source>
</evidence>
<dbReference type="AlphaFoldDB" id="A0A430AU80"/>
<evidence type="ECO:0000313" key="1">
    <source>
        <dbReference type="EMBL" id="RSU11610.1"/>
    </source>
</evidence>
<dbReference type="Proteomes" id="UP000287605">
    <property type="component" value="Unassembled WGS sequence"/>
</dbReference>
<comment type="caution">
    <text evidence="1">The sequence shown here is derived from an EMBL/GenBank/DDBJ whole genome shotgun (WGS) entry which is preliminary data.</text>
</comment>
<dbReference type="EMBL" id="NGKA01000010">
    <property type="protein sequence ID" value="RSU11610.1"/>
    <property type="molecule type" value="Genomic_DNA"/>
</dbReference>
<name>A0A430AU80_9ENTE</name>
<organism evidence="1 2">
    <name type="scientific">Vagococcus elongatus</name>
    <dbReference type="NCBI Taxonomy" id="180344"/>
    <lineage>
        <taxon>Bacteria</taxon>
        <taxon>Bacillati</taxon>
        <taxon>Bacillota</taxon>
        <taxon>Bacilli</taxon>
        <taxon>Lactobacillales</taxon>
        <taxon>Enterococcaceae</taxon>
        <taxon>Vagococcus</taxon>
    </lineage>
</organism>
<gene>
    <name evidence="1" type="ORF">CBF29_08000</name>
</gene>
<sequence>MVANILGNCQTKILAASFKNVGQDNISFRKWHSFCNNGRRYHLTNARMLAVEKAVIGFTSDRESIFDKGTIIFSL</sequence>